<dbReference type="PANTHER" id="PTHR43586:SF21">
    <property type="entry name" value="PYRIDOXAL PHOSPHATE (PLP)-DEPENDENT ASPARTATE AMINOTRANSFERASE SUPERFAMILY"/>
    <property type="match status" value="1"/>
</dbReference>
<dbReference type="InterPro" id="IPR000192">
    <property type="entry name" value="Aminotrans_V_dom"/>
</dbReference>
<dbReference type="Gene3D" id="3.40.640.10">
    <property type="entry name" value="Type I PLP-dependent aspartate aminotransferase-like (Major domain)"/>
    <property type="match status" value="1"/>
</dbReference>
<name>A0A3G8JQ10_9ACTN</name>
<proteinExistence type="predicted"/>
<dbReference type="Gene3D" id="3.90.1150.10">
    <property type="entry name" value="Aspartate Aminotransferase, domain 1"/>
    <property type="match status" value="1"/>
</dbReference>
<keyword evidence="2" id="KW-0808">Transferase</keyword>
<dbReference type="EC" id="2.8.1.7" evidence="2"/>
<dbReference type="AlphaFoldDB" id="A0A3G8JQ10"/>
<organism evidence="2 3">
    <name type="scientific">Gordonia insulae</name>
    <dbReference type="NCBI Taxonomy" id="2420509"/>
    <lineage>
        <taxon>Bacteria</taxon>
        <taxon>Bacillati</taxon>
        <taxon>Actinomycetota</taxon>
        <taxon>Actinomycetes</taxon>
        <taxon>Mycobacteriales</taxon>
        <taxon>Gordoniaceae</taxon>
        <taxon>Gordonia</taxon>
    </lineage>
</organism>
<dbReference type="SUPFAM" id="SSF53383">
    <property type="entry name" value="PLP-dependent transferases"/>
    <property type="match status" value="1"/>
</dbReference>
<reference evidence="2 3" key="1">
    <citation type="submission" date="2018-11" db="EMBL/GenBank/DDBJ databases">
        <title>Gordonia insulae sp. nov., isolated from an island soil.</title>
        <authorList>
            <person name="Kim Y.S."/>
            <person name="Kim S.B."/>
        </authorList>
    </citation>
    <scope>NUCLEOTIDE SEQUENCE [LARGE SCALE GENOMIC DNA]</scope>
    <source>
        <strain evidence="2 3">MMS17-SY073</strain>
    </source>
</reference>
<dbReference type="Pfam" id="PF00266">
    <property type="entry name" value="Aminotran_5"/>
    <property type="match status" value="1"/>
</dbReference>
<accession>A0A3G8JQ10</accession>
<gene>
    <name evidence="2" type="primary">csd_2</name>
    <name evidence="2" type="ORF">D7316_03380</name>
</gene>
<dbReference type="NCBIfam" id="TIGR01976">
    <property type="entry name" value="am_tr_V_VC1184"/>
    <property type="match status" value="1"/>
</dbReference>
<dbReference type="EMBL" id="CP033972">
    <property type="protein sequence ID" value="AZG46775.1"/>
    <property type="molecule type" value="Genomic_DNA"/>
</dbReference>
<dbReference type="InterPro" id="IPR015422">
    <property type="entry name" value="PyrdxlP-dep_Trfase_small"/>
</dbReference>
<feature type="domain" description="Aminotransferase class V" evidence="1">
    <location>
        <begin position="21"/>
        <end position="224"/>
    </location>
</feature>
<dbReference type="OrthoDB" id="7592443at2"/>
<evidence type="ECO:0000259" key="1">
    <source>
        <dbReference type="Pfam" id="PF00266"/>
    </source>
</evidence>
<evidence type="ECO:0000313" key="2">
    <source>
        <dbReference type="EMBL" id="AZG46775.1"/>
    </source>
</evidence>
<dbReference type="InterPro" id="IPR011340">
    <property type="entry name" value="Cys_dSase-rel"/>
</dbReference>
<dbReference type="Proteomes" id="UP000271469">
    <property type="component" value="Chromosome"/>
</dbReference>
<dbReference type="KEGG" id="gom:D7316_03380"/>
<dbReference type="PANTHER" id="PTHR43586">
    <property type="entry name" value="CYSTEINE DESULFURASE"/>
    <property type="match status" value="1"/>
</dbReference>
<keyword evidence="3" id="KW-1185">Reference proteome</keyword>
<dbReference type="GO" id="GO:0031071">
    <property type="term" value="F:cysteine desulfurase activity"/>
    <property type="evidence" value="ECO:0007669"/>
    <property type="project" value="UniProtKB-EC"/>
</dbReference>
<dbReference type="InterPro" id="IPR015421">
    <property type="entry name" value="PyrdxlP-dep_Trfase_major"/>
</dbReference>
<protein>
    <submittedName>
        <fullName evidence="2">Putative cysteine desulfurase</fullName>
        <ecNumber evidence="2">2.8.1.7</ecNumber>
    </submittedName>
</protein>
<dbReference type="RefSeq" id="WP_124709239.1">
    <property type="nucleotide sequence ID" value="NZ_CP033972.1"/>
</dbReference>
<sequence length="398" mass="41766">MAFDVAHVRGLFPSLGDGWIHFDPQAGMQIPDSVASAVSKGFRQLAAAPGGVYPAAIASAETVDRARRAVADLLAAEPGTVVLGPSRSALVNGLAEALPALTWLGANVVLSRQDDEPNIVPWLRVADRHGARIRWAEVDVETGALPTWQYKDLIDERTAVVAVTLASSTIGAITDVGAIAEQAKSAGALLVVDATSAAPYLPIDIGELGADVLVVSAERWGGPRMAAMAFRSTAGLDRLRPLSMDPRAEGPARLEPEPHQGALLAGLVASVEHLASLDDAAIGKRRPRLVTALDGVYEYLQRLTFYLTTTLQHLNQVNLVGTVDDRIPAVSFTFDGVSADKVVRRLADNGICALADPPSRALARMGAGDFGGAVTIGLGPYSTPYEVDHLVRALGSLG</sequence>
<evidence type="ECO:0000313" key="3">
    <source>
        <dbReference type="Proteomes" id="UP000271469"/>
    </source>
</evidence>
<dbReference type="InterPro" id="IPR015424">
    <property type="entry name" value="PyrdxlP-dep_Trfase"/>
</dbReference>